<keyword evidence="13" id="KW-1185">Reference proteome</keyword>
<comment type="caution">
    <text evidence="10">Lacks conserved residue(s) required for the propagation of feature annotation.</text>
</comment>
<dbReference type="RefSeq" id="WP_137330805.1">
    <property type="nucleotide sequence ID" value="NZ_CP040077.1"/>
</dbReference>
<comment type="similarity">
    <text evidence="10">Belongs to the monovalent cation:proton antiporter 1 (CPA1) transporter (TC 2.A.36) family.</text>
</comment>
<keyword evidence="9 10" id="KW-0739">Sodium transport</keyword>
<evidence type="ECO:0000256" key="1">
    <source>
        <dbReference type="ARBA" id="ARBA00004651"/>
    </source>
</evidence>
<evidence type="ECO:0000256" key="8">
    <source>
        <dbReference type="ARBA" id="ARBA00023136"/>
    </source>
</evidence>
<feature type="transmembrane region" description="Helical" evidence="10">
    <location>
        <begin position="85"/>
        <end position="108"/>
    </location>
</feature>
<keyword evidence="10" id="KW-0050">Antiport</keyword>
<dbReference type="KEGG" id="tvl:FAZ95_01465"/>
<gene>
    <name evidence="12" type="ORF">FAZ95_01465</name>
</gene>
<evidence type="ECO:0000256" key="10">
    <source>
        <dbReference type="RuleBase" id="RU366002"/>
    </source>
</evidence>
<evidence type="ECO:0000256" key="2">
    <source>
        <dbReference type="ARBA" id="ARBA00022448"/>
    </source>
</evidence>
<keyword evidence="6 10" id="KW-0915">Sodium</keyword>
<dbReference type="GO" id="GO:0098719">
    <property type="term" value="P:sodium ion import across plasma membrane"/>
    <property type="evidence" value="ECO:0007669"/>
    <property type="project" value="TreeGrafter"/>
</dbReference>
<organism evidence="12 13">
    <name type="scientific">Trinickia violacea</name>
    <dbReference type="NCBI Taxonomy" id="2571746"/>
    <lineage>
        <taxon>Bacteria</taxon>
        <taxon>Pseudomonadati</taxon>
        <taxon>Pseudomonadota</taxon>
        <taxon>Betaproteobacteria</taxon>
        <taxon>Burkholderiales</taxon>
        <taxon>Burkholderiaceae</taxon>
        <taxon>Trinickia</taxon>
    </lineage>
</organism>
<feature type="transmembrane region" description="Helical" evidence="10">
    <location>
        <begin position="280"/>
        <end position="305"/>
    </location>
</feature>
<feature type="domain" description="Cation/H+ exchanger transmembrane" evidence="11">
    <location>
        <begin position="14"/>
        <end position="421"/>
    </location>
</feature>
<keyword evidence="7 10" id="KW-0406">Ion transport</keyword>
<dbReference type="GO" id="GO:0005886">
    <property type="term" value="C:plasma membrane"/>
    <property type="evidence" value="ECO:0007669"/>
    <property type="project" value="UniProtKB-SubCell"/>
</dbReference>
<dbReference type="AlphaFoldDB" id="A0A4P8IMA9"/>
<feature type="transmembrane region" description="Helical" evidence="10">
    <location>
        <begin position="242"/>
        <end position="259"/>
    </location>
</feature>
<feature type="transmembrane region" description="Helical" evidence="10">
    <location>
        <begin position="398"/>
        <end position="420"/>
    </location>
</feature>
<feature type="transmembrane region" description="Helical" evidence="10">
    <location>
        <begin position="311"/>
        <end position="337"/>
    </location>
</feature>
<evidence type="ECO:0000313" key="12">
    <source>
        <dbReference type="EMBL" id="QCP47963.1"/>
    </source>
</evidence>
<keyword evidence="3" id="KW-1003">Cell membrane</keyword>
<name>A0A4P8IMA9_9BURK</name>
<dbReference type="NCBIfam" id="TIGR00831">
    <property type="entry name" value="a_cpa1"/>
    <property type="match status" value="1"/>
</dbReference>
<comment type="function">
    <text evidence="10">Na(+)/H(+) antiporter that extrudes sodium in exchange for external protons.</text>
</comment>
<evidence type="ECO:0000256" key="5">
    <source>
        <dbReference type="ARBA" id="ARBA00022989"/>
    </source>
</evidence>
<dbReference type="PANTHER" id="PTHR10110">
    <property type="entry name" value="SODIUM/HYDROGEN EXCHANGER"/>
    <property type="match status" value="1"/>
</dbReference>
<proteinExistence type="inferred from homology"/>
<keyword evidence="10" id="KW-0997">Cell inner membrane</keyword>
<dbReference type="InterPro" id="IPR004705">
    <property type="entry name" value="Cation/H_exchanger_CPA1_bac"/>
</dbReference>
<accession>A0A4P8IMA9</accession>
<evidence type="ECO:0000256" key="9">
    <source>
        <dbReference type="ARBA" id="ARBA00023201"/>
    </source>
</evidence>
<protein>
    <submittedName>
        <fullName evidence="12">Na+/H+ antiporter</fullName>
    </submittedName>
</protein>
<dbReference type="GO" id="GO:0015385">
    <property type="term" value="F:sodium:proton antiporter activity"/>
    <property type="evidence" value="ECO:0007669"/>
    <property type="project" value="InterPro"/>
</dbReference>
<dbReference type="Gene3D" id="6.10.140.1330">
    <property type="match status" value="1"/>
</dbReference>
<dbReference type="InterPro" id="IPR018422">
    <property type="entry name" value="Cation/H_exchanger_CPA1"/>
</dbReference>
<dbReference type="Proteomes" id="UP000298656">
    <property type="component" value="Chromosome 1"/>
</dbReference>
<dbReference type="PANTHER" id="PTHR10110:SF86">
    <property type="entry name" value="SODIUM_HYDROGEN EXCHANGER 7"/>
    <property type="match status" value="1"/>
</dbReference>
<feature type="transmembrane region" description="Helical" evidence="10">
    <location>
        <begin position="157"/>
        <end position="177"/>
    </location>
</feature>
<feature type="transmembrane region" description="Helical" evidence="10">
    <location>
        <begin position="183"/>
        <end position="206"/>
    </location>
</feature>
<dbReference type="EMBL" id="CP040077">
    <property type="protein sequence ID" value="QCP47963.1"/>
    <property type="molecule type" value="Genomic_DNA"/>
</dbReference>
<keyword evidence="2 10" id="KW-0813">Transport</keyword>
<keyword evidence="4 10" id="KW-0812">Transmembrane</keyword>
<comment type="subcellular location">
    <subcellularLocation>
        <location evidence="10">Cell inner membrane</location>
        <topology evidence="10">Multi-pass membrane protein</topology>
    </subcellularLocation>
    <subcellularLocation>
        <location evidence="1">Cell membrane</location>
        <topology evidence="1">Multi-pass membrane protein</topology>
    </subcellularLocation>
</comment>
<sequence>MEIVFTVLILLLAVAVSGIVTRLLPLKPPLPLMQIAIGALLAWPRLGLHVKFDPELFILLFIPPLLFADGWRIPKREFFMQRRAILMLALGLVFMTVLAVGYFAHLVIPGLPLPVAFALAAVLSPTDAVALSAITGKNRLPPHLMHILEGEALMNDASGLVALKFAIAAALTGVFSLREASTSFLFIAAGGLATGVAVAWIFSFIAGRFLPSSDEGDPAPGIVLSLLVPFASYLFAEHFGGSGVLAAVAAGMTMGVAAASQKVPVSARVRAAGTWTMIEFVFNGMVFILLGLQLPHIIGSALISAHHESDALVILLVGYVAAMLAVLYAIRFAWVWLLRWFASRSAAKHGVANAVPGLRTAAVTTVSGVRGAISLAAVLSLPEVLPNGAPLPGREMAIFIASGVILGSLLIAVIGLPLLLRGLRIGLDPHAGEERNARILAAQTAIRALHDAQDKLVADLDESASASLADVTARVMEVYRRRLAALGSDGKTSSDVARRMEALEQQMRIAAMRAERAVLLKLLAEHKINDETLNKLMREVDLSETAVVTRGKGRSPA</sequence>
<evidence type="ECO:0000256" key="4">
    <source>
        <dbReference type="ARBA" id="ARBA00022692"/>
    </source>
</evidence>
<evidence type="ECO:0000313" key="13">
    <source>
        <dbReference type="Proteomes" id="UP000298656"/>
    </source>
</evidence>
<evidence type="ECO:0000259" key="11">
    <source>
        <dbReference type="Pfam" id="PF00999"/>
    </source>
</evidence>
<dbReference type="OrthoDB" id="9809206at2"/>
<dbReference type="InterPro" id="IPR006153">
    <property type="entry name" value="Cation/H_exchanger_TM"/>
</dbReference>
<dbReference type="Pfam" id="PF00999">
    <property type="entry name" value="Na_H_Exchanger"/>
    <property type="match status" value="1"/>
</dbReference>
<dbReference type="GO" id="GO:0015386">
    <property type="term" value="F:potassium:proton antiporter activity"/>
    <property type="evidence" value="ECO:0007669"/>
    <property type="project" value="TreeGrafter"/>
</dbReference>
<evidence type="ECO:0000256" key="3">
    <source>
        <dbReference type="ARBA" id="ARBA00022475"/>
    </source>
</evidence>
<keyword evidence="8 10" id="KW-0472">Membrane</keyword>
<dbReference type="GO" id="GO:0051453">
    <property type="term" value="P:regulation of intracellular pH"/>
    <property type="evidence" value="ECO:0007669"/>
    <property type="project" value="TreeGrafter"/>
</dbReference>
<feature type="transmembrane region" description="Helical" evidence="10">
    <location>
        <begin position="56"/>
        <end position="73"/>
    </location>
</feature>
<evidence type="ECO:0000256" key="7">
    <source>
        <dbReference type="ARBA" id="ARBA00023065"/>
    </source>
</evidence>
<evidence type="ECO:0000256" key="6">
    <source>
        <dbReference type="ARBA" id="ARBA00023053"/>
    </source>
</evidence>
<reference evidence="12 13" key="1">
    <citation type="submission" date="2019-05" db="EMBL/GenBank/DDBJ databases">
        <title>Burkholderia sp. DHOD12, isolated from subtropical forest soil.</title>
        <authorList>
            <person name="Gao Z.-H."/>
            <person name="Qiu L.-H."/>
        </authorList>
    </citation>
    <scope>NUCLEOTIDE SEQUENCE [LARGE SCALE GENOMIC DNA]</scope>
    <source>
        <strain evidence="12 13">DHOD12</strain>
    </source>
</reference>
<keyword evidence="5 10" id="KW-1133">Transmembrane helix</keyword>